<protein>
    <recommendedName>
        <fullName evidence="4">SMP-30/Gluconolactonase/LRE-like region domain-containing protein</fullName>
    </recommendedName>
</protein>
<dbReference type="Proteomes" id="UP000663929">
    <property type="component" value="Chromosome"/>
</dbReference>
<dbReference type="InterPro" id="IPR051262">
    <property type="entry name" value="SMP-30/CGR1_Lactonase"/>
</dbReference>
<feature type="chain" id="PRO_5035157572" description="SMP-30/Gluconolactonase/LRE-like region domain-containing protein" evidence="1">
    <location>
        <begin position="18"/>
        <end position="511"/>
    </location>
</feature>
<dbReference type="Pfam" id="PF24684">
    <property type="entry name" value="Vgb_lyase"/>
    <property type="match status" value="1"/>
</dbReference>
<dbReference type="SUPFAM" id="SSF101898">
    <property type="entry name" value="NHL repeat"/>
    <property type="match status" value="1"/>
</dbReference>
<evidence type="ECO:0000256" key="1">
    <source>
        <dbReference type="SAM" id="SignalP"/>
    </source>
</evidence>
<dbReference type="RefSeq" id="WP_237379345.1">
    <property type="nucleotide sequence ID" value="NZ_CP071793.1"/>
</dbReference>
<accession>A0A8A4TKI7</accession>
<dbReference type="PANTHER" id="PTHR47572">
    <property type="entry name" value="LIPOPROTEIN-RELATED"/>
    <property type="match status" value="1"/>
</dbReference>
<feature type="signal peptide" evidence="1">
    <location>
        <begin position="1"/>
        <end position="17"/>
    </location>
</feature>
<dbReference type="KEGG" id="scor:J3U87_29370"/>
<name>A0A8A4TKI7_SULCO</name>
<gene>
    <name evidence="2" type="ORF">J3U87_29370</name>
</gene>
<dbReference type="Gene3D" id="2.120.10.30">
    <property type="entry name" value="TolB, C-terminal domain"/>
    <property type="match status" value="1"/>
</dbReference>
<dbReference type="EMBL" id="CP071793">
    <property type="protein sequence ID" value="QTD49714.1"/>
    <property type="molecule type" value="Genomic_DNA"/>
</dbReference>
<dbReference type="InterPro" id="IPR011042">
    <property type="entry name" value="6-blade_b-propeller_TolB-like"/>
</dbReference>
<proteinExistence type="predicted"/>
<sequence>MRIPCLLLLLQTCTLFAYQTDLAFPWATHNEDFPSQITINNPHNLGARVTLTLTRAGETTETHRVELILNPFDQQAFTIDTLFPDLASGTGFNVRLASSADDLRASVTVWATSTATRASPAQTNAQPMNQAAPILLFNNLPRNETGFAAPVVMNTGDTPAEVRFYAYQFGSRGEPVTRTVAAGTSHAETMGDLFPESAGPYYVVAESDQPLLGASFVFNELREPALAHAMPLDQLPAVRNGSEVSTLASDQGFVDAITVDGEGNLYVSDFFGGGDFNDIRGTRVLKVSPEGDVSTYAEGFDGPLGQAWDSQGNLYVSNWNAGDVRRVTPAGELTVFATGFNGPSGLAIDAQDNLFVANYLDGQTIHRVTPAGEVSVFVQDAALNGPVGIVFDEAGTLYVANYNDGKIFSLSPEGAMSLIAQIRGPNFFTIGYLTYAGGHLYATAIGEGKIYKVSLDGDVSVLAGTGGFDLVDGPAADAVFANPNGITAAADGSRLYMTSFAGRVVRVITLP</sequence>
<keyword evidence="1" id="KW-0732">Signal</keyword>
<dbReference type="PANTHER" id="PTHR47572:SF4">
    <property type="entry name" value="LACTONASE DRP35"/>
    <property type="match status" value="1"/>
</dbReference>
<organism evidence="2 3">
    <name type="scientific">Sulfidibacter corallicola</name>
    <dbReference type="NCBI Taxonomy" id="2818388"/>
    <lineage>
        <taxon>Bacteria</taxon>
        <taxon>Pseudomonadati</taxon>
        <taxon>Acidobacteriota</taxon>
        <taxon>Holophagae</taxon>
        <taxon>Acanthopleuribacterales</taxon>
        <taxon>Acanthopleuribacteraceae</taxon>
        <taxon>Sulfidibacter</taxon>
    </lineage>
</organism>
<keyword evidence="3" id="KW-1185">Reference proteome</keyword>
<evidence type="ECO:0000313" key="3">
    <source>
        <dbReference type="Proteomes" id="UP000663929"/>
    </source>
</evidence>
<evidence type="ECO:0008006" key="4">
    <source>
        <dbReference type="Google" id="ProtNLM"/>
    </source>
</evidence>
<dbReference type="AlphaFoldDB" id="A0A8A4TKI7"/>
<evidence type="ECO:0000313" key="2">
    <source>
        <dbReference type="EMBL" id="QTD49714.1"/>
    </source>
</evidence>
<reference evidence="2" key="1">
    <citation type="submission" date="2021-03" db="EMBL/GenBank/DDBJ databases">
        <title>Acanthopleuribacteraceae sp. M133.</title>
        <authorList>
            <person name="Wang G."/>
        </authorList>
    </citation>
    <scope>NUCLEOTIDE SEQUENCE</scope>
    <source>
        <strain evidence="2">M133</strain>
    </source>
</reference>
<dbReference type="Gene3D" id="2.40.10.500">
    <property type="match status" value="2"/>
</dbReference>